<evidence type="ECO:0000256" key="2">
    <source>
        <dbReference type="SAM" id="SignalP"/>
    </source>
</evidence>
<dbReference type="SMART" id="SM00606">
    <property type="entry name" value="CBD_IV"/>
    <property type="match status" value="1"/>
</dbReference>
<name>A0A1M5LLL6_9BACT</name>
<accession>A0A1M5LLL6</accession>
<gene>
    <name evidence="4" type="ORF">SAMN04488109_1289</name>
</gene>
<evidence type="ECO:0000313" key="5">
    <source>
        <dbReference type="Proteomes" id="UP000184212"/>
    </source>
</evidence>
<organism evidence="4 5">
    <name type="scientific">Chryseolinea serpens</name>
    <dbReference type="NCBI Taxonomy" id="947013"/>
    <lineage>
        <taxon>Bacteria</taxon>
        <taxon>Pseudomonadati</taxon>
        <taxon>Bacteroidota</taxon>
        <taxon>Cytophagia</taxon>
        <taxon>Cytophagales</taxon>
        <taxon>Fulvivirgaceae</taxon>
        <taxon>Chryseolinea</taxon>
    </lineage>
</organism>
<feature type="chain" id="PRO_5013110278" evidence="2">
    <location>
        <begin position="19"/>
        <end position="216"/>
    </location>
</feature>
<dbReference type="InterPro" id="IPR005084">
    <property type="entry name" value="CBM6"/>
</dbReference>
<reference evidence="4 5" key="1">
    <citation type="submission" date="2016-11" db="EMBL/GenBank/DDBJ databases">
        <authorList>
            <person name="Jaros S."/>
            <person name="Januszkiewicz K."/>
            <person name="Wedrychowicz H."/>
        </authorList>
    </citation>
    <scope>NUCLEOTIDE SEQUENCE [LARGE SCALE GENOMIC DNA]</scope>
    <source>
        <strain evidence="4 5">DSM 24574</strain>
    </source>
</reference>
<dbReference type="CDD" id="cd04080">
    <property type="entry name" value="CBM6_cellulase-like"/>
    <property type="match status" value="1"/>
</dbReference>
<keyword evidence="1 2" id="KW-0732">Signal</keyword>
<sequence>MKLTSLLMLSALFIGVSAFRFVSTGKPWQTKSQSIPGRVQCEFYDEGGEGVAYHDADAVNNGSGKLNPANGTYLNEFRMNEGVDISYTKGKDIDNNPYNTVAPEMDQLYVGWTQPGEWIHYTLQIKEAGTYTVGLMYTSHDDGTIALDLDGKRISKDLLVKSTYAAGDTIAWRQWHHWNKAEALGEVTLSKGTHVLTLHTVAAGQMNYDYLEFKKR</sequence>
<dbReference type="Gene3D" id="2.60.120.260">
    <property type="entry name" value="Galactose-binding domain-like"/>
    <property type="match status" value="1"/>
</dbReference>
<dbReference type="GO" id="GO:0030246">
    <property type="term" value="F:carbohydrate binding"/>
    <property type="evidence" value="ECO:0007669"/>
    <property type="project" value="InterPro"/>
</dbReference>
<dbReference type="Proteomes" id="UP000184212">
    <property type="component" value="Unassembled WGS sequence"/>
</dbReference>
<protein>
    <submittedName>
        <fullName evidence="4">Carbohydrate binding module (Family 6)</fullName>
    </submittedName>
</protein>
<dbReference type="InterPro" id="IPR006584">
    <property type="entry name" value="Cellulose-bd_IV"/>
</dbReference>
<feature type="signal peptide" evidence="2">
    <location>
        <begin position="1"/>
        <end position="18"/>
    </location>
</feature>
<proteinExistence type="predicted"/>
<evidence type="ECO:0000256" key="1">
    <source>
        <dbReference type="ARBA" id="ARBA00022729"/>
    </source>
</evidence>
<dbReference type="EMBL" id="FQWQ01000001">
    <property type="protein sequence ID" value="SHG66032.1"/>
    <property type="molecule type" value="Genomic_DNA"/>
</dbReference>
<dbReference type="STRING" id="947013.SAMN04488109_1289"/>
<dbReference type="AlphaFoldDB" id="A0A1M5LLL6"/>
<dbReference type="SUPFAM" id="SSF49785">
    <property type="entry name" value="Galactose-binding domain-like"/>
    <property type="match status" value="1"/>
</dbReference>
<dbReference type="Pfam" id="PF03422">
    <property type="entry name" value="CBM_6"/>
    <property type="match status" value="1"/>
</dbReference>
<evidence type="ECO:0000313" key="4">
    <source>
        <dbReference type="EMBL" id="SHG66032.1"/>
    </source>
</evidence>
<keyword evidence="5" id="KW-1185">Reference proteome</keyword>
<dbReference type="PROSITE" id="PS51175">
    <property type="entry name" value="CBM6"/>
    <property type="match status" value="1"/>
</dbReference>
<dbReference type="InterPro" id="IPR008979">
    <property type="entry name" value="Galactose-bd-like_sf"/>
</dbReference>
<evidence type="ECO:0000259" key="3">
    <source>
        <dbReference type="PROSITE" id="PS51175"/>
    </source>
</evidence>
<feature type="domain" description="CBM6" evidence="3">
    <location>
        <begin position="78"/>
        <end position="214"/>
    </location>
</feature>
<dbReference type="RefSeq" id="WP_221408666.1">
    <property type="nucleotide sequence ID" value="NZ_FQWQ01000001.1"/>
</dbReference>